<dbReference type="KEGG" id="cmg:NC81_01780"/>
<name>A0A069ZYR2_CHLMR</name>
<dbReference type="EMBL" id="CP007217">
    <property type="protein sequence ID" value="AJR10438.1"/>
    <property type="molecule type" value="Genomic_DNA"/>
</dbReference>
<sequence>MRIIPFDPYGSIAFQGITKDPQEKKSGSISEKIAEEISRNEALRMALLVIAEQEDKEKRQRHRFKILTKKQTSVLLGQLRHFRLDFQKLQMGGSIEWSWDDESEHPKSLGKRITKKSKKSIRIGATAAQAIAHAAEAWVISRNEGILEMTLTLFQNNKGDE</sequence>
<dbReference type="KEGG" id="cmx:DNC_01785"/>
<dbReference type="Proteomes" id="UP000260363">
    <property type="component" value="Chromosome"/>
</dbReference>
<dbReference type="GeneID" id="1245709"/>
<reference evidence="1 2" key="1">
    <citation type="submission" date="2014-02" db="EMBL/GenBank/DDBJ databases">
        <authorList>
            <person name="Chen C."/>
            <person name="Conrad T.A."/>
            <person name="Zhou Z."/>
            <person name="Lai Z."/>
            <person name="Zhong G."/>
        </authorList>
    </citation>
    <scope>NUCLEOTIDE SEQUENCE [LARGE SCALE GENOMIC DNA]</scope>
    <source>
        <strain evidence="1 2">Nigg3-28</strain>
    </source>
</reference>
<dbReference type="KEGG" id="cmm:NC80_01765"/>
<dbReference type="RefSeq" id="WP_010230237.1">
    <property type="nucleotide sequence ID" value="NZ_CP007217.1"/>
</dbReference>
<proteinExistence type="predicted"/>
<dbReference type="OMA" id="HVHLDFK"/>
<dbReference type="PATRIC" id="fig|83560.10.peg.363"/>
<dbReference type="AlphaFoldDB" id="A0A069ZYR2"/>
<gene>
    <name evidence="1" type="ORF">BD36_01905</name>
</gene>
<evidence type="ECO:0000313" key="1">
    <source>
        <dbReference type="EMBL" id="AJR10438.1"/>
    </source>
</evidence>
<organism evidence="1 2">
    <name type="scientific">Chlamydia muridarum</name>
    <dbReference type="NCBI Taxonomy" id="83560"/>
    <lineage>
        <taxon>Bacteria</taxon>
        <taxon>Pseudomonadati</taxon>
        <taxon>Chlamydiota</taxon>
        <taxon>Chlamydiia</taxon>
        <taxon>Chlamydiales</taxon>
        <taxon>Chlamydiaceae</taxon>
        <taxon>Chlamydia/Chlamydophila group</taxon>
        <taxon>Chlamydia</taxon>
    </lineage>
</organism>
<protein>
    <submittedName>
        <fullName evidence="1">Uncharacterized protein</fullName>
    </submittedName>
</protein>
<accession>A0A069ZYR2</accession>
<evidence type="ECO:0000313" key="2">
    <source>
        <dbReference type="Proteomes" id="UP000260363"/>
    </source>
</evidence>
<dbReference type="STRING" id="83560.NC80_01765"/>